<dbReference type="InterPro" id="IPR003737">
    <property type="entry name" value="GlcNAc_PI_deacetylase-related"/>
</dbReference>
<dbReference type="Gene3D" id="3.40.50.10320">
    <property type="entry name" value="LmbE-like"/>
    <property type="match status" value="1"/>
</dbReference>
<dbReference type="EMBL" id="CAFAAB010000114">
    <property type="protein sequence ID" value="CAB4788607.1"/>
    <property type="molecule type" value="Genomic_DNA"/>
</dbReference>
<accession>A0A6J6X3E7</accession>
<gene>
    <name evidence="1" type="ORF">UFOPK2958_00989</name>
</gene>
<reference evidence="1" key="1">
    <citation type="submission" date="2020-05" db="EMBL/GenBank/DDBJ databases">
        <authorList>
            <person name="Chiriac C."/>
            <person name="Salcher M."/>
            <person name="Ghai R."/>
            <person name="Kavagutti S V."/>
        </authorList>
    </citation>
    <scope>NUCLEOTIDE SEQUENCE</scope>
</reference>
<organism evidence="1">
    <name type="scientific">freshwater metagenome</name>
    <dbReference type="NCBI Taxonomy" id="449393"/>
    <lineage>
        <taxon>unclassified sequences</taxon>
        <taxon>metagenomes</taxon>
        <taxon>ecological metagenomes</taxon>
    </lineage>
</organism>
<dbReference type="Pfam" id="PF02585">
    <property type="entry name" value="PIG-L"/>
    <property type="match status" value="1"/>
</dbReference>
<evidence type="ECO:0000313" key="1">
    <source>
        <dbReference type="EMBL" id="CAB4788607.1"/>
    </source>
</evidence>
<dbReference type="InterPro" id="IPR024078">
    <property type="entry name" value="LmbE-like_dom_sf"/>
</dbReference>
<dbReference type="GO" id="GO:0016811">
    <property type="term" value="F:hydrolase activity, acting on carbon-nitrogen (but not peptide) bonds, in linear amides"/>
    <property type="evidence" value="ECO:0007669"/>
    <property type="project" value="TreeGrafter"/>
</dbReference>
<sequence>MRVFTETPRRVLALYAHPDDADIAAGGTLAAWAAQGVSVDLVIVCDGAKGSLDPATDVSRLRDQRSQELQSAAQLLGIREVQCLGIPDGEIANTNEFRERLVRLIRASTPDCVLGPDPTATFFGGVYVNHRDHRELGWALLDAAAPAAAMPLYYPNTGPAHQVNNMLLSGTHEPDVVIDITASIDAKVAAVLAHGSQVTDDPQWVRSAVMGRAEAAGREVGIRFGEAFRCVELAH</sequence>
<dbReference type="PANTHER" id="PTHR12993:SF28">
    <property type="entry name" value="LMBE FAMILY PROTEIN"/>
    <property type="match status" value="1"/>
</dbReference>
<dbReference type="SUPFAM" id="SSF102588">
    <property type="entry name" value="LmbE-like"/>
    <property type="match status" value="1"/>
</dbReference>
<dbReference type="AlphaFoldDB" id="A0A6J6X3E7"/>
<name>A0A6J6X3E7_9ZZZZ</name>
<protein>
    <submittedName>
        <fullName evidence="1">Unannotated protein</fullName>
    </submittedName>
</protein>
<dbReference type="PANTHER" id="PTHR12993">
    <property type="entry name" value="N-ACETYLGLUCOSAMINYL-PHOSPHATIDYLINOSITOL DE-N-ACETYLASE-RELATED"/>
    <property type="match status" value="1"/>
</dbReference>
<proteinExistence type="predicted"/>